<dbReference type="WBParaSite" id="TREG1_34010.1">
    <property type="protein sequence ID" value="TREG1_34010.1"/>
    <property type="gene ID" value="TREG1_34010"/>
</dbReference>
<name>A0AA85JP82_TRIRE</name>
<feature type="transmembrane region" description="Helical" evidence="2">
    <location>
        <begin position="224"/>
        <end position="247"/>
    </location>
</feature>
<evidence type="ECO:0000313" key="3">
    <source>
        <dbReference type="Proteomes" id="UP000050795"/>
    </source>
</evidence>
<feature type="transmembrane region" description="Helical" evidence="2">
    <location>
        <begin position="99"/>
        <end position="120"/>
    </location>
</feature>
<feature type="region of interest" description="Disordered" evidence="1">
    <location>
        <begin position="258"/>
        <end position="291"/>
    </location>
</feature>
<protein>
    <recommendedName>
        <fullName evidence="5">G_PROTEIN_RECEP_F1_2 domain-containing protein</fullName>
    </recommendedName>
</protein>
<evidence type="ECO:0000256" key="2">
    <source>
        <dbReference type="SAM" id="Phobius"/>
    </source>
</evidence>
<evidence type="ECO:0008006" key="5">
    <source>
        <dbReference type="Google" id="ProtNLM"/>
    </source>
</evidence>
<dbReference type="Gene3D" id="1.20.1070.10">
    <property type="entry name" value="Rhodopsin 7-helix transmembrane proteins"/>
    <property type="match status" value="1"/>
</dbReference>
<proteinExistence type="predicted"/>
<reference evidence="3" key="1">
    <citation type="submission" date="2022-06" db="EMBL/GenBank/DDBJ databases">
        <authorList>
            <person name="Berger JAMES D."/>
            <person name="Berger JAMES D."/>
        </authorList>
    </citation>
    <scope>NUCLEOTIDE SEQUENCE [LARGE SCALE GENOMIC DNA]</scope>
</reference>
<dbReference type="Proteomes" id="UP000050795">
    <property type="component" value="Unassembled WGS sequence"/>
</dbReference>
<feature type="transmembrane region" description="Helical" evidence="2">
    <location>
        <begin position="327"/>
        <end position="349"/>
    </location>
</feature>
<keyword evidence="3" id="KW-1185">Reference proteome</keyword>
<feature type="transmembrane region" description="Helical" evidence="2">
    <location>
        <begin position="140"/>
        <end position="161"/>
    </location>
</feature>
<feature type="transmembrane region" description="Helical" evidence="2">
    <location>
        <begin position="12"/>
        <end position="35"/>
    </location>
</feature>
<keyword evidence="2" id="KW-0812">Transmembrane</keyword>
<evidence type="ECO:0000313" key="4">
    <source>
        <dbReference type="WBParaSite" id="TREG1_34010.1"/>
    </source>
</evidence>
<accession>A0AA85JP82</accession>
<dbReference type="AlphaFoldDB" id="A0AA85JP82"/>
<dbReference type="SUPFAM" id="SSF81321">
    <property type="entry name" value="Family A G protein-coupled receptor-like"/>
    <property type="match status" value="1"/>
</dbReference>
<organism evidence="3 4">
    <name type="scientific">Trichobilharzia regenti</name>
    <name type="common">Nasal bird schistosome</name>
    <dbReference type="NCBI Taxonomy" id="157069"/>
    <lineage>
        <taxon>Eukaryota</taxon>
        <taxon>Metazoa</taxon>
        <taxon>Spiralia</taxon>
        <taxon>Lophotrochozoa</taxon>
        <taxon>Platyhelminthes</taxon>
        <taxon>Trematoda</taxon>
        <taxon>Digenea</taxon>
        <taxon>Strigeidida</taxon>
        <taxon>Schistosomatoidea</taxon>
        <taxon>Schistosomatidae</taxon>
        <taxon>Trichobilharzia</taxon>
    </lineage>
</organism>
<keyword evidence="2" id="KW-0472">Membrane</keyword>
<sequence length="414" mass="47786">MCQGNQFIRNVIGIIGIITIFSHIISATLWITYLLGWRINRKLKYATQNQNLNNNPPTGRRREVQLNENGVNVRQPNADVISRQKLIWPVCSLRMSTQLIIFSMEITYILGCCTDLMRLIYLSITGDDLRLLFSEWSCRIQIFLSFTTCDLSGWHFVFLCIERCYITLFPRKYYSMSHSSFGPALSMIIFAYTISVATNIFLLIPTQHVCYEFYSSPTVNSIKFLFTLIIPGLITTISTIVMTNVLVKWKLKKMKSRTTAPSYRNNSTRNKTVDTSSTSNKSRPTRTSLTSVSSIKQKNNQLISSLRRGSGKLIVYDTSARITVAKMMLICALLYLYTLLSLFVFGRVYSEYCCFLTASQNCNWNDYIFNLMSILHWTTLSITSYVLMFGAVTIRQDIHIMLLFIWFKFFKKSQ</sequence>
<keyword evidence="2" id="KW-1133">Transmembrane helix</keyword>
<feature type="transmembrane region" description="Helical" evidence="2">
    <location>
        <begin position="374"/>
        <end position="394"/>
    </location>
</feature>
<feature type="transmembrane region" description="Helical" evidence="2">
    <location>
        <begin position="181"/>
        <end position="204"/>
    </location>
</feature>
<evidence type="ECO:0000256" key="1">
    <source>
        <dbReference type="SAM" id="MobiDB-lite"/>
    </source>
</evidence>
<reference evidence="4" key="2">
    <citation type="submission" date="2023-11" db="UniProtKB">
        <authorList>
            <consortium name="WormBaseParasite"/>
        </authorList>
    </citation>
    <scope>IDENTIFICATION</scope>
</reference>